<proteinExistence type="inferred from homology"/>
<keyword evidence="10" id="KW-1185">Reference proteome</keyword>
<evidence type="ECO:0000256" key="2">
    <source>
        <dbReference type="ARBA" id="ARBA00022448"/>
    </source>
</evidence>
<dbReference type="EMBL" id="SUME01000003">
    <property type="protein sequence ID" value="TJZ61516.1"/>
    <property type="molecule type" value="Genomic_DNA"/>
</dbReference>
<evidence type="ECO:0000256" key="7">
    <source>
        <dbReference type="PROSITE-ProRule" id="PRU01360"/>
    </source>
</evidence>
<dbReference type="GO" id="GO:0009279">
    <property type="term" value="C:cell outer membrane"/>
    <property type="evidence" value="ECO:0007669"/>
    <property type="project" value="UniProtKB-SubCell"/>
</dbReference>
<keyword evidence="4 7" id="KW-0812">Transmembrane</keyword>
<evidence type="ECO:0000256" key="1">
    <source>
        <dbReference type="ARBA" id="ARBA00004571"/>
    </source>
</evidence>
<comment type="subcellular location">
    <subcellularLocation>
        <location evidence="1 7">Cell outer membrane</location>
        <topology evidence="1 7">Multi-pass membrane protein</topology>
    </subcellularLocation>
</comment>
<accession>A0A4U0P2G7</accession>
<gene>
    <name evidence="9" type="ORF">FAZ15_10030</name>
</gene>
<protein>
    <submittedName>
        <fullName evidence="9">SusC/RagA family TonB-linked outer membrane protein</fullName>
    </submittedName>
</protein>
<keyword evidence="2 7" id="KW-0813">Transport</keyword>
<keyword evidence="5 7" id="KW-0472">Membrane</keyword>
<keyword evidence="3 7" id="KW-1134">Transmembrane beta strand</keyword>
<evidence type="ECO:0000256" key="3">
    <source>
        <dbReference type="ARBA" id="ARBA00022452"/>
    </source>
</evidence>
<dbReference type="InterPro" id="IPR037066">
    <property type="entry name" value="Plug_dom_sf"/>
</dbReference>
<dbReference type="AlphaFoldDB" id="A0A4U0P2G7"/>
<sequence>MNFFRGFLTSRLFFRIMRISIIFNIVFTACLQLSAHALNAQHINETKVVLALNNESLLDAIHKIETSTPFIFLFNKTDVSDIHGLYLSKSTHTVQEILEELLRGRNITFRQINKKIVLRKVEKNILSTLHMGQQTMISGSVVDSVGGGIAGVAVRVVSKPQFTVTDREGRFELQGIPITDRLQFQILGYAEKVVPATTTMRVVLHMTQEAIEEVYVNTGYQKLPRERSAGSFAQPDMELFDQRTGSMNVLQRLDGLIPGLTVNNARGTDQYQIRGISSVGVYTPSSLTPYAGTDRSPLVVVDGVPVNSINDVNPQDVESINVLKDATATSIWGSRASNGVIVISTKKGRNSGKIQVDYNMFYNFMGKPDLSYFPVLNSRQFITAATEIFDINNTSWATVSQPAYSVSPGVAPHEQILFDGDPTRGIISVAQRDYLLDSLSGLDNRRQLEELFYRNALLSNHTLSLRGGQEKYRFYGSLSYTDDRNTQPKNRNNTYKVNLRQDYSPHERINLYLVTDLTNRRNASKPILTTGSNFLPYQMFADESGNPIAMPWLYRISSLQQDYETRSGISLDYVPLLEGEYGYNDSDYLSARVNSGLRIKLLEGLDFEGIYGWNRGVTNTTGYLSDRSYTVRNMAASFATGSKVDNTIRYYMPASGGRYTTGNTLQTNWTIRNQLNYNKAWLDRVHQLTALAGFEQSESTSRGNTNTVWGYHDQMLTAIPLDYATLGAGIANPVMLYNSTRSIWNYAMDYQNTENTARFRSVYANISYTFLERYSINTSWRWDQSSLFGIDKASQNRPVWSIGGRYDIAKEYFLTDVKWINQLAVRATYGLTGTAPSPGTAASKDIIASSTTSSSFPEGAYRIAIPANRGLTWESTRTINFGTDFGFFNNRVIGSIDIYRRRTSDLLGNRPANPFSGYTTIVGNLGDLENKGIELGLRVIPVQYRDFQWRIVLNASYNKNKITKLSTSLTNPTGNSIISNNAYGGFFEGYAAYAIFAYRYEGLDGMGDPQIRLSDGSISKALNVAKPEDMVFMGTYQPKWAGGFTNGFQYRSIGLNINVIGNLGHVMRRDVNRKYNGNRMNPSAGSISVGNEHADFANRWKNPGDEAHTDIPRWVGNVSASTRDRWVNYYMFADRNVVDASFIKLRDITLSYALPVAPIKRVGIFAMSVQAQMGNIMLWKANAYNIDPEYITPLTGLRTQLSGQHTFSVGTNITF</sequence>
<evidence type="ECO:0000256" key="6">
    <source>
        <dbReference type="ARBA" id="ARBA00023237"/>
    </source>
</evidence>
<dbReference type="InterPro" id="IPR039426">
    <property type="entry name" value="TonB-dep_rcpt-like"/>
</dbReference>
<evidence type="ECO:0000256" key="5">
    <source>
        <dbReference type="ARBA" id="ARBA00023136"/>
    </source>
</evidence>
<dbReference type="Gene3D" id="2.40.170.20">
    <property type="entry name" value="TonB-dependent receptor, beta-barrel domain"/>
    <property type="match status" value="1"/>
</dbReference>
<dbReference type="OrthoDB" id="714404at2"/>
<dbReference type="InterPro" id="IPR023996">
    <property type="entry name" value="TonB-dep_OMP_SusC/RagA"/>
</dbReference>
<reference evidence="9 10" key="1">
    <citation type="submission" date="2019-04" db="EMBL/GenBank/DDBJ databases">
        <title>Sphingobacterium olei sp. nov., isolated from oil-contaminated soil.</title>
        <authorList>
            <person name="Liu B."/>
        </authorList>
    </citation>
    <scope>NUCLEOTIDE SEQUENCE [LARGE SCALE GENOMIC DNA]</scope>
    <source>
        <strain evidence="9 10">HAL-9</strain>
    </source>
</reference>
<dbReference type="NCBIfam" id="TIGR04057">
    <property type="entry name" value="SusC_RagA_signa"/>
    <property type="match status" value="1"/>
</dbReference>
<dbReference type="Proteomes" id="UP000306808">
    <property type="component" value="Unassembled WGS sequence"/>
</dbReference>
<name>A0A4U0P2G7_9SPHI</name>
<dbReference type="SUPFAM" id="SSF49464">
    <property type="entry name" value="Carboxypeptidase regulatory domain-like"/>
    <property type="match status" value="1"/>
</dbReference>
<dbReference type="SUPFAM" id="SSF56935">
    <property type="entry name" value="Porins"/>
    <property type="match status" value="1"/>
</dbReference>
<organism evidence="9 10">
    <name type="scientific">Sphingobacterium olei</name>
    <dbReference type="NCBI Taxonomy" id="2571155"/>
    <lineage>
        <taxon>Bacteria</taxon>
        <taxon>Pseudomonadati</taxon>
        <taxon>Bacteroidota</taxon>
        <taxon>Sphingobacteriia</taxon>
        <taxon>Sphingobacteriales</taxon>
        <taxon>Sphingobacteriaceae</taxon>
        <taxon>Sphingobacterium</taxon>
    </lineage>
</organism>
<keyword evidence="6 7" id="KW-0998">Cell outer membrane</keyword>
<dbReference type="InterPro" id="IPR012910">
    <property type="entry name" value="Plug_dom"/>
</dbReference>
<dbReference type="PROSITE" id="PS52016">
    <property type="entry name" value="TONB_DEPENDENT_REC_3"/>
    <property type="match status" value="1"/>
</dbReference>
<dbReference type="InterPro" id="IPR023997">
    <property type="entry name" value="TonB-dep_OMP_SusC/RagA_CS"/>
</dbReference>
<dbReference type="NCBIfam" id="TIGR04056">
    <property type="entry name" value="OMP_RagA_SusC"/>
    <property type="match status" value="1"/>
</dbReference>
<dbReference type="InterPro" id="IPR036942">
    <property type="entry name" value="Beta-barrel_TonB_sf"/>
</dbReference>
<evidence type="ECO:0000313" key="9">
    <source>
        <dbReference type="EMBL" id="TJZ61516.1"/>
    </source>
</evidence>
<dbReference type="InterPro" id="IPR008969">
    <property type="entry name" value="CarboxyPept-like_regulatory"/>
</dbReference>
<evidence type="ECO:0000256" key="4">
    <source>
        <dbReference type="ARBA" id="ARBA00022692"/>
    </source>
</evidence>
<dbReference type="PROSITE" id="PS51257">
    <property type="entry name" value="PROKAR_LIPOPROTEIN"/>
    <property type="match status" value="1"/>
</dbReference>
<dbReference type="Pfam" id="PF07715">
    <property type="entry name" value="Plug"/>
    <property type="match status" value="1"/>
</dbReference>
<comment type="similarity">
    <text evidence="7">Belongs to the TonB-dependent receptor family.</text>
</comment>
<feature type="domain" description="TonB-dependent receptor plug" evidence="8">
    <location>
        <begin position="242"/>
        <end position="340"/>
    </location>
</feature>
<evidence type="ECO:0000259" key="8">
    <source>
        <dbReference type="Pfam" id="PF07715"/>
    </source>
</evidence>
<comment type="caution">
    <text evidence="9">The sequence shown here is derived from an EMBL/GenBank/DDBJ whole genome shotgun (WGS) entry which is preliminary data.</text>
</comment>
<evidence type="ECO:0000313" key="10">
    <source>
        <dbReference type="Proteomes" id="UP000306808"/>
    </source>
</evidence>
<dbReference type="Gene3D" id="2.170.130.10">
    <property type="entry name" value="TonB-dependent receptor, plug domain"/>
    <property type="match status" value="1"/>
</dbReference>